<proteinExistence type="inferred from homology"/>
<dbReference type="PANTHER" id="PTHR13812:SF19">
    <property type="entry name" value="KETIMINE REDUCTASE MU-CRYSTALLIN"/>
    <property type="match status" value="1"/>
</dbReference>
<dbReference type="Gene3D" id="3.40.50.720">
    <property type="entry name" value="NAD(P)-binding Rossmann-like Domain"/>
    <property type="match status" value="1"/>
</dbReference>
<dbReference type="PIRSF" id="PIRSF001439">
    <property type="entry name" value="CryM"/>
    <property type="match status" value="1"/>
</dbReference>
<comment type="similarity">
    <text evidence="1">Belongs to the ornithine cyclodeaminase/mu-crystallin family.</text>
</comment>
<evidence type="ECO:0000313" key="3">
    <source>
        <dbReference type="Proteomes" id="UP000053477"/>
    </source>
</evidence>
<name>A0A0H2R6J8_9AGAM</name>
<dbReference type="Pfam" id="PF02423">
    <property type="entry name" value="OCD_Mu_crystall"/>
    <property type="match status" value="1"/>
</dbReference>
<dbReference type="InterPro" id="IPR003462">
    <property type="entry name" value="ODC_Mu_crystall"/>
</dbReference>
<organism evidence="2 3">
    <name type="scientific">Schizopora paradoxa</name>
    <dbReference type="NCBI Taxonomy" id="27342"/>
    <lineage>
        <taxon>Eukaryota</taxon>
        <taxon>Fungi</taxon>
        <taxon>Dikarya</taxon>
        <taxon>Basidiomycota</taxon>
        <taxon>Agaricomycotina</taxon>
        <taxon>Agaricomycetes</taxon>
        <taxon>Hymenochaetales</taxon>
        <taxon>Schizoporaceae</taxon>
        <taxon>Schizopora</taxon>
    </lineage>
</organism>
<dbReference type="InterPro" id="IPR036291">
    <property type="entry name" value="NAD(P)-bd_dom_sf"/>
</dbReference>
<dbReference type="FunCoup" id="A0A0H2R6J8">
    <property type="interactions" value="322"/>
</dbReference>
<dbReference type="InParanoid" id="A0A0H2R6J8"/>
<evidence type="ECO:0000256" key="1">
    <source>
        <dbReference type="ARBA" id="ARBA00008903"/>
    </source>
</evidence>
<dbReference type="InterPro" id="IPR023401">
    <property type="entry name" value="ODC_N"/>
</dbReference>
<dbReference type="STRING" id="27342.A0A0H2R6J8"/>
<protein>
    <submittedName>
        <fullName evidence="2">NAD-binding protein</fullName>
    </submittedName>
</protein>
<dbReference type="SUPFAM" id="SSF51735">
    <property type="entry name" value="NAD(P)-binding Rossmann-fold domains"/>
    <property type="match status" value="1"/>
</dbReference>
<dbReference type="Proteomes" id="UP000053477">
    <property type="component" value="Unassembled WGS sequence"/>
</dbReference>
<dbReference type="OrthoDB" id="41492at2759"/>
<dbReference type="PANTHER" id="PTHR13812">
    <property type="entry name" value="KETIMINE REDUCTASE MU-CRYSTALLIN"/>
    <property type="match status" value="1"/>
</dbReference>
<dbReference type="Gene3D" id="3.30.1780.10">
    <property type="entry name" value="ornithine cyclodeaminase, domain 1"/>
    <property type="match status" value="1"/>
</dbReference>
<dbReference type="EMBL" id="KQ086169">
    <property type="protein sequence ID" value="KLO06967.1"/>
    <property type="molecule type" value="Genomic_DNA"/>
</dbReference>
<dbReference type="GO" id="GO:0005737">
    <property type="term" value="C:cytoplasm"/>
    <property type="evidence" value="ECO:0007669"/>
    <property type="project" value="TreeGrafter"/>
</dbReference>
<accession>A0A0H2R6J8</accession>
<evidence type="ECO:0000313" key="2">
    <source>
        <dbReference type="EMBL" id="KLO06967.1"/>
    </source>
</evidence>
<gene>
    <name evidence="2" type="ORF">SCHPADRAFT_909918</name>
</gene>
<keyword evidence="3" id="KW-1185">Reference proteome</keyword>
<reference evidence="2 3" key="1">
    <citation type="submission" date="2015-04" db="EMBL/GenBank/DDBJ databases">
        <title>Complete genome sequence of Schizopora paradoxa KUC8140, a cosmopolitan wood degrader in East Asia.</title>
        <authorList>
            <consortium name="DOE Joint Genome Institute"/>
            <person name="Min B."/>
            <person name="Park H."/>
            <person name="Jang Y."/>
            <person name="Kim J.-J."/>
            <person name="Kim K.H."/>
            <person name="Pangilinan J."/>
            <person name="Lipzen A."/>
            <person name="Riley R."/>
            <person name="Grigoriev I.V."/>
            <person name="Spatafora J.W."/>
            <person name="Choi I.-G."/>
        </authorList>
    </citation>
    <scope>NUCLEOTIDE SEQUENCE [LARGE SCALE GENOMIC DNA]</scope>
    <source>
        <strain evidence="2 3">KUC8140</strain>
    </source>
</reference>
<sequence>MSLLVVSDDDVSRITEKLTPHVLMALMALVFVRSSESAKKNGETSSQVVTPLRSVINTPEYTALFMPAHMREFGTSIKVVSVPRSSRDGLPGSTLVLDEHTGAVEAIVNAKGLTALRTAAGSTLATKLVGPAHPHVLLAFGSGKQIEAHLTLLLKTYTSIRQCIIINRTLNERLRTLLDGLRYRFPNVTFTSGSALDGVGQHGFDLKHNVLKADIICTATSSTKPLFRSSWVKVGTHINLVGSYTPEMREIDDDLVKRAGKILVDSREACAHEAGELISAGISPADMVEVGEIVEIDGEGIAERVIETKSAGDVSIFKSVGIGLQDTAIAHLVVKNAIANNIGVRVDYDRKG</sequence>
<dbReference type="AlphaFoldDB" id="A0A0H2R6J8"/>